<protein>
    <submittedName>
        <fullName evidence="1">Uncharacterized protein</fullName>
    </submittedName>
</protein>
<dbReference type="PROSITE" id="PS51257">
    <property type="entry name" value="PROKAR_LIPOPROTEIN"/>
    <property type="match status" value="1"/>
</dbReference>
<comment type="caution">
    <text evidence="1">The sequence shown here is derived from an EMBL/GenBank/DDBJ whole genome shotgun (WGS) entry which is preliminary data.</text>
</comment>
<gene>
    <name evidence="1" type="ORF">UU34_C0004G0040</name>
</gene>
<evidence type="ECO:0000313" key="2">
    <source>
        <dbReference type="Proteomes" id="UP000034854"/>
    </source>
</evidence>
<proteinExistence type="predicted"/>
<name>A0A0G0UEY6_9BACT</name>
<organism evidence="1 2">
    <name type="scientific">Candidatus Curtissbacteria bacterium GW2011_GWA1_41_11</name>
    <dbReference type="NCBI Taxonomy" id="1618409"/>
    <lineage>
        <taxon>Bacteria</taxon>
        <taxon>Candidatus Curtissiibacteriota</taxon>
    </lineage>
</organism>
<evidence type="ECO:0000313" key="1">
    <source>
        <dbReference type="EMBL" id="KKR87499.1"/>
    </source>
</evidence>
<accession>A0A0G0UEY6</accession>
<dbReference type="EMBL" id="LCAG01000004">
    <property type="protein sequence ID" value="KKR87499.1"/>
    <property type="molecule type" value="Genomic_DNA"/>
</dbReference>
<sequence length="231" mass="25454">MSLFERKITRRQVLEAAAIIPPALIMYACGLPKTKREPVANDNLANIAQNAILDVLTNQFPAIQVNELKNINNNDEIDKLPEIETDQEEYLKAHGIQSFSIGYNPTSSELLVHFRTSPGSKIGQTFKNTPTPWPSFLVVSDTVIQNPQKGALLRVATIATTGYNFEIDQNTPNVDGNLNGMSFKYPIEKSSLEGKNVIVAFAADLINFNGQPQPKLYLPGIFQVSPGIKKA</sequence>
<dbReference type="Proteomes" id="UP000034854">
    <property type="component" value="Unassembled WGS sequence"/>
</dbReference>
<dbReference type="AlphaFoldDB" id="A0A0G0UEY6"/>
<reference evidence="1 2" key="1">
    <citation type="journal article" date="2015" name="Nature">
        <title>rRNA introns, odd ribosomes, and small enigmatic genomes across a large radiation of phyla.</title>
        <authorList>
            <person name="Brown C.T."/>
            <person name="Hug L.A."/>
            <person name="Thomas B.C."/>
            <person name="Sharon I."/>
            <person name="Castelle C.J."/>
            <person name="Singh A."/>
            <person name="Wilkins M.J."/>
            <person name="Williams K.H."/>
            <person name="Banfield J.F."/>
        </authorList>
    </citation>
    <scope>NUCLEOTIDE SEQUENCE [LARGE SCALE GENOMIC DNA]</scope>
</reference>